<dbReference type="GO" id="GO:0003700">
    <property type="term" value="F:DNA-binding transcription factor activity"/>
    <property type="evidence" value="ECO:0007669"/>
    <property type="project" value="TreeGrafter"/>
</dbReference>
<evidence type="ECO:0000256" key="1">
    <source>
        <dbReference type="ARBA" id="ARBA00023015"/>
    </source>
</evidence>
<keyword evidence="3" id="KW-0804">Transcription</keyword>
<dbReference type="EMBL" id="LFNT01000014">
    <property type="protein sequence ID" value="KMS74176.1"/>
    <property type="molecule type" value="Genomic_DNA"/>
</dbReference>
<dbReference type="NCBIfam" id="NF041196">
    <property type="entry name" value="ScbR_bind_reg"/>
    <property type="match status" value="1"/>
</dbReference>
<keyword evidence="2 4" id="KW-0238">DNA-binding</keyword>
<evidence type="ECO:0000259" key="5">
    <source>
        <dbReference type="PROSITE" id="PS50977"/>
    </source>
</evidence>
<protein>
    <recommendedName>
        <fullName evidence="5">HTH tetR-type domain-containing protein</fullName>
    </recommendedName>
</protein>
<evidence type="ECO:0000256" key="4">
    <source>
        <dbReference type="PROSITE-ProRule" id="PRU00335"/>
    </source>
</evidence>
<keyword evidence="1" id="KW-0805">Transcription regulation</keyword>
<dbReference type="SUPFAM" id="SSF46689">
    <property type="entry name" value="Homeodomain-like"/>
    <property type="match status" value="1"/>
</dbReference>
<organism evidence="6 7">
    <name type="scientific">Streptomyces viridochromogenes</name>
    <dbReference type="NCBI Taxonomy" id="1938"/>
    <lineage>
        <taxon>Bacteria</taxon>
        <taxon>Bacillati</taxon>
        <taxon>Actinomycetota</taxon>
        <taxon>Actinomycetes</taxon>
        <taxon>Kitasatosporales</taxon>
        <taxon>Streptomycetaceae</taxon>
        <taxon>Streptomyces</taxon>
    </lineage>
</organism>
<dbReference type="InterPro" id="IPR009057">
    <property type="entry name" value="Homeodomain-like_sf"/>
</dbReference>
<dbReference type="InterPro" id="IPR036271">
    <property type="entry name" value="Tet_transcr_reg_TetR-rel_C_sf"/>
</dbReference>
<dbReference type="PATRIC" id="fig|1938.3.peg.8516"/>
<dbReference type="Pfam" id="PF21935">
    <property type="entry name" value="TetR_C_45"/>
    <property type="match status" value="1"/>
</dbReference>
<reference evidence="6 7" key="1">
    <citation type="submission" date="2015-06" db="EMBL/GenBank/DDBJ databases">
        <authorList>
            <person name="Ju K.-S."/>
            <person name="Doroghazi J.R."/>
            <person name="Metcalf W.W."/>
        </authorList>
    </citation>
    <scope>NUCLEOTIDE SEQUENCE [LARGE SCALE GENOMIC DNA]</scope>
    <source>
        <strain evidence="6 7">NRRL 3414</strain>
    </source>
</reference>
<evidence type="ECO:0000313" key="6">
    <source>
        <dbReference type="EMBL" id="KMS74176.1"/>
    </source>
</evidence>
<feature type="domain" description="HTH tetR-type" evidence="5">
    <location>
        <begin position="7"/>
        <end position="67"/>
    </location>
</feature>
<sequence length="194" mass="21134">MTQERAQETRRRILSAAGHLFAEHGYAGTSLSTILSAADVSRGALQHHFPAKVDIADALYAYQRTALQPPDDPVRLQALINLTHSYTTALQTDPMLRGAVRLSTEPGPYMTAAPYQASMDAVRTLLREAAAQGELLPGIDPERSARHIVGSYGGIQMMSQVLSGRADLHDEVTSMWQHLLPALAHPGLLPRLHI</sequence>
<dbReference type="InterPro" id="IPR001647">
    <property type="entry name" value="HTH_TetR"/>
</dbReference>
<name>A0A0J7ZDL6_STRVR</name>
<dbReference type="SUPFAM" id="SSF48498">
    <property type="entry name" value="Tetracyclin repressor-like, C-terminal domain"/>
    <property type="match status" value="1"/>
</dbReference>
<gene>
    <name evidence="6" type="ORF">ACM01_14720</name>
</gene>
<feature type="DNA-binding region" description="H-T-H motif" evidence="4">
    <location>
        <begin position="30"/>
        <end position="49"/>
    </location>
</feature>
<dbReference type="PANTHER" id="PTHR30055:SF234">
    <property type="entry name" value="HTH-TYPE TRANSCRIPTIONAL REGULATOR BETI"/>
    <property type="match status" value="1"/>
</dbReference>
<accession>A0A0J7ZDL6</accession>
<dbReference type="GO" id="GO:0000976">
    <property type="term" value="F:transcription cis-regulatory region binding"/>
    <property type="evidence" value="ECO:0007669"/>
    <property type="project" value="TreeGrafter"/>
</dbReference>
<dbReference type="InterPro" id="IPR050109">
    <property type="entry name" value="HTH-type_TetR-like_transc_reg"/>
</dbReference>
<dbReference type="InterPro" id="IPR047923">
    <property type="entry name" value="ArpA-like"/>
</dbReference>
<dbReference type="PANTHER" id="PTHR30055">
    <property type="entry name" value="HTH-TYPE TRANSCRIPTIONAL REGULATOR RUTR"/>
    <property type="match status" value="1"/>
</dbReference>
<dbReference type="AlphaFoldDB" id="A0A0J7ZDL6"/>
<dbReference type="Proteomes" id="UP000037432">
    <property type="component" value="Unassembled WGS sequence"/>
</dbReference>
<dbReference type="RefSeq" id="WP_063776843.1">
    <property type="nucleotide sequence ID" value="NZ_LFNT01000014.1"/>
</dbReference>
<dbReference type="Gene3D" id="1.10.357.10">
    <property type="entry name" value="Tetracycline Repressor, domain 2"/>
    <property type="match status" value="1"/>
</dbReference>
<proteinExistence type="predicted"/>
<comment type="caution">
    <text evidence="6">The sequence shown here is derived from an EMBL/GenBank/DDBJ whole genome shotgun (WGS) entry which is preliminary data.</text>
</comment>
<dbReference type="Pfam" id="PF00440">
    <property type="entry name" value="TetR_N"/>
    <property type="match status" value="1"/>
</dbReference>
<dbReference type="PROSITE" id="PS50977">
    <property type="entry name" value="HTH_TETR_2"/>
    <property type="match status" value="1"/>
</dbReference>
<evidence type="ECO:0000256" key="2">
    <source>
        <dbReference type="ARBA" id="ARBA00023125"/>
    </source>
</evidence>
<dbReference type="InterPro" id="IPR054126">
    <property type="entry name" value="CprB_TetR_C"/>
</dbReference>
<evidence type="ECO:0000313" key="7">
    <source>
        <dbReference type="Proteomes" id="UP000037432"/>
    </source>
</evidence>
<dbReference type="PRINTS" id="PR00455">
    <property type="entry name" value="HTHTETR"/>
</dbReference>
<evidence type="ECO:0000256" key="3">
    <source>
        <dbReference type="ARBA" id="ARBA00023163"/>
    </source>
</evidence>